<protein>
    <submittedName>
        <fullName evidence="1">Uncharacterized protein</fullName>
    </submittedName>
</protein>
<evidence type="ECO:0000313" key="2">
    <source>
        <dbReference type="Proteomes" id="UP000814140"/>
    </source>
</evidence>
<gene>
    <name evidence="1" type="ORF">BV25DRAFT_166171</name>
</gene>
<keyword evidence="2" id="KW-1185">Reference proteome</keyword>
<organism evidence="1 2">
    <name type="scientific">Artomyces pyxidatus</name>
    <dbReference type="NCBI Taxonomy" id="48021"/>
    <lineage>
        <taxon>Eukaryota</taxon>
        <taxon>Fungi</taxon>
        <taxon>Dikarya</taxon>
        <taxon>Basidiomycota</taxon>
        <taxon>Agaricomycotina</taxon>
        <taxon>Agaricomycetes</taxon>
        <taxon>Russulales</taxon>
        <taxon>Auriscalpiaceae</taxon>
        <taxon>Artomyces</taxon>
    </lineage>
</organism>
<reference evidence="1" key="1">
    <citation type="submission" date="2021-03" db="EMBL/GenBank/DDBJ databases">
        <authorList>
            <consortium name="DOE Joint Genome Institute"/>
            <person name="Ahrendt S."/>
            <person name="Looney B.P."/>
            <person name="Miyauchi S."/>
            <person name="Morin E."/>
            <person name="Drula E."/>
            <person name="Courty P.E."/>
            <person name="Chicoki N."/>
            <person name="Fauchery L."/>
            <person name="Kohler A."/>
            <person name="Kuo A."/>
            <person name="Labutti K."/>
            <person name="Pangilinan J."/>
            <person name="Lipzen A."/>
            <person name="Riley R."/>
            <person name="Andreopoulos W."/>
            <person name="He G."/>
            <person name="Johnson J."/>
            <person name="Barry K.W."/>
            <person name="Grigoriev I.V."/>
            <person name="Nagy L."/>
            <person name="Hibbett D."/>
            <person name="Henrissat B."/>
            <person name="Matheny P.B."/>
            <person name="Labbe J."/>
            <person name="Martin F."/>
        </authorList>
    </citation>
    <scope>NUCLEOTIDE SEQUENCE</scope>
    <source>
        <strain evidence="1">HHB10654</strain>
    </source>
</reference>
<comment type="caution">
    <text evidence="1">The sequence shown here is derived from an EMBL/GenBank/DDBJ whole genome shotgun (WGS) entry which is preliminary data.</text>
</comment>
<reference evidence="1" key="2">
    <citation type="journal article" date="2022" name="New Phytol.">
        <title>Evolutionary transition to the ectomycorrhizal habit in the genomes of a hyperdiverse lineage of mushroom-forming fungi.</title>
        <authorList>
            <person name="Looney B."/>
            <person name="Miyauchi S."/>
            <person name="Morin E."/>
            <person name="Drula E."/>
            <person name="Courty P.E."/>
            <person name="Kohler A."/>
            <person name="Kuo A."/>
            <person name="LaButti K."/>
            <person name="Pangilinan J."/>
            <person name="Lipzen A."/>
            <person name="Riley R."/>
            <person name="Andreopoulos W."/>
            <person name="He G."/>
            <person name="Johnson J."/>
            <person name="Nolan M."/>
            <person name="Tritt A."/>
            <person name="Barry K.W."/>
            <person name="Grigoriev I.V."/>
            <person name="Nagy L.G."/>
            <person name="Hibbett D."/>
            <person name="Henrissat B."/>
            <person name="Matheny P.B."/>
            <person name="Labbe J."/>
            <person name="Martin F.M."/>
        </authorList>
    </citation>
    <scope>NUCLEOTIDE SEQUENCE</scope>
    <source>
        <strain evidence="1">HHB10654</strain>
    </source>
</reference>
<sequence>MPSLETSVFVEAIPLSTPIGNERIVRMSRALRYLILCGDITDCTQLLRCLEFSTEVTVALDVSPRDALFIHDFQRTINNLALYVRGSNPPRHPILKLSVEQPVEDDGELYMEAWRGVNGLVDYSGIPDTFVTFTYWSSKEAFDWTNVAVIRAVCAAFTSTQLQQTVIEIDMGEREWGADTWAELLGPAVESVRAVMAYNQSAVALCYALGTSIPLFLPQLSCLGLGGIIFEEAWEVDMIDFGEEYGQLELGEAQPLWLERRAEKGAELRELQVYDSSWEDEELERLRDEPPEVTIRRCETEDVMAGEWQQDSP</sequence>
<dbReference type="Proteomes" id="UP000814140">
    <property type="component" value="Unassembled WGS sequence"/>
</dbReference>
<accession>A0ACB8SGN3</accession>
<evidence type="ECO:0000313" key="1">
    <source>
        <dbReference type="EMBL" id="KAI0055603.1"/>
    </source>
</evidence>
<proteinExistence type="predicted"/>
<name>A0ACB8SGN3_9AGAM</name>
<dbReference type="EMBL" id="MU277286">
    <property type="protein sequence ID" value="KAI0055603.1"/>
    <property type="molecule type" value="Genomic_DNA"/>
</dbReference>